<dbReference type="InterPro" id="IPR006195">
    <property type="entry name" value="aa-tRNA-synth_II"/>
</dbReference>
<gene>
    <name evidence="11" type="ORF">UX10_C0003G0026</name>
</gene>
<evidence type="ECO:0000256" key="6">
    <source>
        <dbReference type="ARBA" id="ARBA00022917"/>
    </source>
</evidence>
<dbReference type="GO" id="GO:0005829">
    <property type="term" value="C:cytosol"/>
    <property type="evidence" value="ECO:0007669"/>
    <property type="project" value="TreeGrafter"/>
</dbReference>
<keyword evidence="7 11" id="KW-0030">Aminoacyl-tRNA synthetase</keyword>
<evidence type="ECO:0000313" key="12">
    <source>
        <dbReference type="Proteomes" id="UP000033999"/>
    </source>
</evidence>
<keyword evidence="3" id="KW-0436">Ligase</keyword>
<dbReference type="PANTHER" id="PTHR42753">
    <property type="entry name" value="MITOCHONDRIAL RIBOSOME PROTEIN L39/PROLYL-TRNA LIGASE FAMILY MEMBER"/>
    <property type="match status" value="1"/>
</dbReference>
<dbReference type="GO" id="GO:0006433">
    <property type="term" value="P:prolyl-tRNA aminoacylation"/>
    <property type="evidence" value="ECO:0007669"/>
    <property type="project" value="InterPro"/>
</dbReference>
<keyword evidence="5" id="KW-0067">ATP-binding</keyword>
<organism evidence="11 12">
    <name type="scientific">Candidatus Magasanikbacteria bacterium GW2011_GWA2_45_39</name>
    <dbReference type="NCBI Taxonomy" id="1619041"/>
    <lineage>
        <taxon>Bacteria</taxon>
        <taxon>Candidatus Magasanikiibacteriota</taxon>
    </lineage>
</organism>
<dbReference type="PROSITE" id="PS50862">
    <property type="entry name" value="AA_TRNA_LIGASE_II"/>
    <property type="match status" value="1"/>
</dbReference>
<sequence>MKLSQLFAKTSKTSPAEAESVNAQLLTRAGFVYQQMAGVYNYLPLGLRVLKKIQHIVREEMDALGGQEILMPSLTSEADYKKTGRDTIDVLFRTEGHGKSQLVLNPSHEEVVTPLIQKFVFSYNDLPTAVYQIQTKFRNEPRAKSGLLRGREFMMKDMYSFHASEDDFDAFYERALEGYHKVYARLGLGDLTVVTSASGGMFTKDISHEFQTLCPIGEDTIYLCEKCNKAVNQEISMDHAQCPQCGASPMVEKKSIEVGNIFKLKTKYTDAFDFKYKDETGITHPVIMGCYGIGISRLMGALVEVFHDDKGMVWPESVAPFKVHLMALGNDESARVKAGELYETLTRASVEVLYDDRVKASTGEKLSDADLIGIPYRVIVSPKTLAENAVEIKKRNEKEARLAPIADCVSELA</sequence>
<dbReference type="GO" id="GO:0004827">
    <property type="term" value="F:proline-tRNA ligase activity"/>
    <property type="evidence" value="ECO:0007669"/>
    <property type="project" value="UniProtKB-EC"/>
</dbReference>
<dbReference type="EMBL" id="LCKX01000003">
    <property type="protein sequence ID" value="KKU08016.1"/>
    <property type="molecule type" value="Genomic_DNA"/>
</dbReference>
<dbReference type="InterPro" id="IPR045864">
    <property type="entry name" value="aa-tRNA-synth_II/BPL/LPL"/>
</dbReference>
<evidence type="ECO:0000256" key="4">
    <source>
        <dbReference type="ARBA" id="ARBA00022741"/>
    </source>
</evidence>
<dbReference type="EC" id="6.1.1.15" evidence="1"/>
<evidence type="ECO:0000256" key="9">
    <source>
        <dbReference type="ARBA" id="ARBA00047671"/>
    </source>
</evidence>
<dbReference type="Gene3D" id="3.30.930.10">
    <property type="entry name" value="Bira Bifunctional Protein, Domain 2"/>
    <property type="match status" value="1"/>
</dbReference>
<dbReference type="CDD" id="cd00861">
    <property type="entry name" value="ProRS_anticodon_short"/>
    <property type="match status" value="1"/>
</dbReference>
<dbReference type="InterPro" id="IPR050062">
    <property type="entry name" value="Pro-tRNA_synthetase"/>
</dbReference>
<dbReference type="PRINTS" id="PR01046">
    <property type="entry name" value="TRNASYNTHPRO"/>
</dbReference>
<evidence type="ECO:0000256" key="7">
    <source>
        <dbReference type="ARBA" id="ARBA00023146"/>
    </source>
</evidence>
<evidence type="ECO:0000256" key="1">
    <source>
        <dbReference type="ARBA" id="ARBA00012831"/>
    </source>
</evidence>
<dbReference type="SUPFAM" id="SSF52954">
    <property type="entry name" value="Class II aaRS ABD-related"/>
    <property type="match status" value="1"/>
</dbReference>
<dbReference type="Pfam" id="PF00587">
    <property type="entry name" value="tRNA-synt_2b"/>
    <property type="match status" value="1"/>
</dbReference>
<dbReference type="GO" id="GO:0005524">
    <property type="term" value="F:ATP binding"/>
    <property type="evidence" value="ECO:0007669"/>
    <property type="project" value="UniProtKB-KW"/>
</dbReference>
<evidence type="ECO:0000259" key="10">
    <source>
        <dbReference type="PROSITE" id="PS50862"/>
    </source>
</evidence>
<dbReference type="Pfam" id="PF03129">
    <property type="entry name" value="HGTP_anticodon"/>
    <property type="match status" value="1"/>
</dbReference>
<evidence type="ECO:0000256" key="5">
    <source>
        <dbReference type="ARBA" id="ARBA00022840"/>
    </source>
</evidence>
<protein>
    <recommendedName>
        <fullName evidence="2">Proline--tRNA ligase</fullName>
        <ecNumber evidence="1">6.1.1.15</ecNumber>
    </recommendedName>
    <alternativeName>
        <fullName evidence="8">Prolyl-tRNA synthetase</fullName>
    </alternativeName>
</protein>
<dbReference type="SUPFAM" id="SSF55681">
    <property type="entry name" value="Class II aaRS and biotin synthetases"/>
    <property type="match status" value="1"/>
</dbReference>
<reference evidence="11 12" key="1">
    <citation type="journal article" date="2015" name="Nature">
        <title>rRNA introns, odd ribosomes, and small enigmatic genomes across a large radiation of phyla.</title>
        <authorList>
            <person name="Brown C.T."/>
            <person name="Hug L.A."/>
            <person name="Thomas B.C."/>
            <person name="Sharon I."/>
            <person name="Castelle C.J."/>
            <person name="Singh A."/>
            <person name="Wilkins M.J."/>
            <person name="Williams K.H."/>
            <person name="Banfield J.F."/>
        </authorList>
    </citation>
    <scope>NUCLEOTIDE SEQUENCE [LARGE SCALE GENOMIC DNA]</scope>
</reference>
<dbReference type="InterPro" id="IPR044140">
    <property type="entry name" value="ProRS_anticodon_short"/>
</dbReference>
<accession>A0A0G1MI09</accession>
<comment type="caution">
    <text evidence="11">The sequence shown here is derived from an EMBL/GenBank/DDBJ whole genome shotgun (WGS) entry which is preliminary data.</text>
</comment>
<dbReference type="Proteomes" id="UP000033999">
    <property type="component" value="Unassembled WGS sequence"/>
</dbReference>
<keyword evidence="6" id="KW-0648">Protein biosynthesis</keyword>
<evidence type="ECO:0000256" key="3">
    <source>
        <dbReference type="ARBA" id="ARBA00022598"/>
    </source>
</evidence>
<dbReference type="InterPro" id="IPR004154">
    <property type="entry name" value="Anticodon-bd"/>
</dbReference>
<dbReference type="InterPro" id="IPR036621">
    <property type="entry name" value="Anticodon-bd_dom_sf"/>
</dbReference>
<evidence type="ECO:0000256" key="8">
    <source>
        <dbReference type="ARBA" id="ARBA00029731"/>
    </source>
</evidence>
<proteinExistence type="predicted"/>
<dbReference type="InterPro" id="IPR002314">
    <property type="entry name" value="aa-tRNA-synt_IIb"/>
</dbReference>
<dbReference type="PATRIC" id="fig|1619041.3.peg.133"/>
<comment type="catalytic activity">
    <reaction evidence="9">
        <text>tRNA(Pro) + L-proline + ATP = L-prolyl-tRNA(Pro) + AMP + diphosphate</text>
        <dbReference type="Rhea" id="RHEA:14305"/>
        <dbReference type="Rhea" id="RHEA-COMP:9700"/>
        <dbReference type="Rhea" id="RHEA-COMP:9702"/>
        <dbReference type="ChEBI" id="CHEBI:30616"/>
        <dbReference type="ChEBI" id="CHEBI:33019"/>
        <dbReference type="ChEBI" id="CHEBI:60039"/>
        <dbReference type="ChEBI" id="CHEBI:78442"/>
        <dbReference type="ChEBI" id="CHEBI:78532"/>
        <dbReference type="ChEBI" id="CHEBI:456215"/>
        <dbReference type="EC" id="6.1.1.15"/>
    </reaction>
</comment>
<feature type="domain" description="Aminoacyl-transfer RNA synthetases class-II family profile" evidence="10">
    <location>
        <begin position="38"/>
        <end position="315"/>
    </location>
</feature>
<name>A0A0G1MI09_9BACT</name>
<dbReference type="PANTHER" id="PTHR42753:SF2">
    <property type="entry name" value="PROLINE--TRNA LIGASE"/>
    <property type="match status" value="1"/>
</dbReference>
<dbReference type="InterPro" id="IPR002316">
    <property type="entry name" value="Pro-tRNA-ligase_IIa"/>
</dbReference>
<evidence type="ECO:0000313" key="11">
    <source>
        <dbReference type="EMBL" id="KKU08016.1"/>
    </source>
</evidence>
<dbReference type="Gene3D" id="3.40.50.800">
    <property type="entry name" value="Anticodon-binding domain"/>
    <property type="match status" value="1"/>
</dbReference>
<evidence type="ECO:0000256" key="2">
    <source>
        <dbReference type="ARBA" id="ARBA00019110"/>
    </source>
</evidence>
<keyword evidence="4" id="KW-0547">Nucleotide-binding</keyword>
<dbReference type="AlphaFoldDB" id="A0A0G1MI09"/>